<name>A0A364LHT0_9GAMM</name>
<evidence type="ECO:0000256" key="2">
    <source>
        <dbReference type="ARBA" id="ARBA00022692"/>
    </source>
</evidence>
<dbReference type="EMBL" id="MVJN01000007">
    <property type="protein sequence ID" value="RAP35921.1"/>
    <property type="molecule type" value="Genomic_DNA"/>
</dbReference>
<evidence type="ECO:0000256" key="5">
    <source>
        <dbReference type="SAM" id="Phobius"/>
    </source>
</evidence>
<evidence type="ECO:0000313" key="7">
    <source>
        <dbReference type="EMBL" id="RAP35921.1"/>
    </source>
</evidence>
<keyword evidence="4 5" id="KW-0472">Membrane</keyword>
<dbReference type="InterPro" id="IPR052165">
    <property type="entry name" value="Membrane_assoc_protease"/>
</dbReference>
<evidence type="ECO:0000256" key="1">
    <source>
        <dbReference type="ARBA" id="ARBA00004141"/>
    </source>
</evidence>
<dbReference type="PANTHER" id="PTHR33507">
    <property type="entry name" value="INNER MEMBRANE PROTEIN YBBJ"/>
    <property type="match status" value="1"/>
</dbReference>
<dbReference type="InterPro" id="IPR002810">
    <property type="entry name" value="NfeD-like_C"/>
</dbReference>
<dbReference type="GO" id="GO:0005886">
    <property type="term" value="C:plasma membrane"/>
    <property type="evidence" value="ECO:0007669"/>
    <property type="project" value="TreeGrafter"/>
</dbReference>
<sequence length="146" mass="16329">MIMSWLVYWHWFALALILMIAETLGAAGLLVALGMAAALTGILTLVAGLYWQWQLIWFSLFCILFTIGWWRVLKYRSQVSPPPLINRPLDALIGRTAILSQAIENGRGKIYLNDAYWFVTGPELAAGARVKIIAVQDNTVLLVEPL</sequence>
<evidence type="ECO:0000256" key="4">
    <source>
        <dbReference type="ARBA" id="ARBA00023136"/>
    </source>
</evidence>
<organism evidence="7 8">
    <name type="scientific">Legionella quinlivanii</name>
    <dbReference type="NCBI Taxonomy" id="45073"/>
    <lineage>
        <taxon>Bacteria</taxon>
        <taxon>Pseudomonadati</taxon>
        <taxon>Pseudomonadota</taxon>
        <taxon>Gammaproteobacteria</taxon>
        <taxon>Legionellales</taxon>
        <taxon>Legionellaceae</taxon>
        <taxon>Legionella</taxon>
    </lineage>
</organism>
<dbReference type="Gene3D" id="2.40.50.140">
    <property type="entry name" value="Nucleic acid-binding proteins"/>
    <property type="match status" value="1"/>
</dbReference>
<reference evidence="7 8" key="1">
    <citation type="submission" date="2017-02" db="EMBL/GenBank/DDBJ databases">
        <title>Legionella quilivanii strain from human: case report and whole genome sequencing analysis.</title>
        <authorList>
            <person name="Lalancette C."/>
            <person name="Leduc J.-M."/>
            <person name="Levesque S."/>
            <person name="Fournier E."/>
            <person name="Saoud J."/>
            <person name="Faucher S.P."/>
            <person name="Bernard K."/>
            <person name="Martineau C."/>
            <person name="Longtin J."/>
        </authorList>
    </citation>
    <scope>NUCLEOTIDE SEQUENCE [LARGE SCALE GENOMIC DNA]</scope>
    <source>
        <strain evidence="7 8">ID143958</strain>
    </source>
</reference>
<evidence type="ECO:0000313" key="8">
    <source>
        <dbReference type="Proteomes" id="UP000249458"/>
    </source>
</evidence>
<keyword evidence="3 5" id="KW-1133">Transmembrane helix</keyword>
<feature type="domain" description="NfeD-like C-terminal" evidence="6">
    <location>
        <begin position="90"/>
        <end position="141"/>
    </location>
</feature>
<evidence type="ECO:0000259" key="6">
    <source>
        <dbReference type="Pfam" id="PF01957"/>
    </source>
</evidence>
<protein>
    <recommendedName>
        <fullName evidence="6">NfeD-like C-terminal domain-containing protein</fullName>
    </recommendedName>
</protein>
<dbReference type="Proteomes" id="UP000249458">
    <property type="component" value="Unassembled WGS sequence"/>
</dbReference>
<proteinExistence type="predicted"/>
<gene>
    <name evidence="7" type="ORF">B1207_10095</name>
</gene>
<dbReference type="PANTHER" id="PTHR33507:SF3">
    <property type="entry name" value="INNER MEMBRANE PROTEIN YBBJ"/>
    <property type="match status" value="1"/>
</dbReference>
<dbReference type="AlphaFoldDB" id="A0A364LHT0"/>
<feature type="transmembrane region" description="Helical" evidence="5">
    <location>
        <begin position="6"/>
        <end position="24"/>
    </location>
</feature>
<keyword evidence="2 5" id="KW-0812">Transmembrane</keyword>
<comment type="caution">
    <text evidence="7">The sequence shown here is derived from an EMBL/GenBank/DDBJ whole genome shotgun (WGS) entry which is preliminary data.</text>
</comment>
<feature type="transmembrane region" description="Helical" evidence="5">
    <location>
        <begin position="29"/>
        <end position="49"/>
    </location>
</feature>
<accession>A0A364LHT0</accession>
<comment type="subcellular location">
    <subcellularLocation>
        <location evidence="1">Membrane</location>
        <topology evidence="1">Multi-pass membrane protein</topology>
    </subcellularLocation>
</comment>
<dbReference type="Pfam" id="PF01957">
    <property type="entry name" value="NfeD"/>
    <property type="match status" value="1"/>
</dbReference>
<feature type="transmembrane region" description="Helical" evidence="5">
    <location>
        <begin position="55"/>
        <end position="73"/>
    </location>
</feature>
<dbReference type="InterPro" id="IPR012340">
    <property type="entry name" value="NA-bd_OB-fold"/>
</dbReference>
<evidence type="ECO:0000256" key="3">
    <source>
        <dbReference type="ARBA" id="ARBA00022989"/>
    </source>
</evidence>